<dbReference type="AlphaFoldDB" id="A0A1V9E115"/>
<comment type="caution">
    <text evidence="1">The sequence shown here is derived from an EMBL/GenBank/DDBJ whole genome shotgun (WGS) entry which is preliminary data.</text>
</comment>
<name>A0A1V9E115_9BACT</name>
<organism evidence="1 2">
    <name type="scientific">Niastella yeongjuensis</name>
    <dbReference type="NCBI Taxonomy" id="354355"/>
    <lineage>
        <taxon>Bacteria</taxon>
        <taxon>Pseudomonadati</taxon>
        <taxon>Bacteroidota</taxon>
        <taxon>Chitinophagia</taxon>
        <taxon>Chitinophagales</taxon>
        <taxon>Chitinophagaceae</taxon>
        <taxon>Niastella</taxon>
    </lineage>
</organism>
<dbReference type="STRING" id="354355.SAMN05660816_02049"/>
<reference evidence="2" key="1">
    <citation type="submission" date="2016-04" db="EMBL/GenBank/DDBJ databases">
        <authorList>
            <person name="Chen L."/>
            <person name="Zhuang W."/>
            <person name="Wang G."/>
        </authorList>
    </citation>
    <scope>NUCLEOTIDE SEQUENCE [LARGE SCALE GENOMIC DNA]</scope>
    <source>
        <strain evidence="2">17621</strain>
    </source>
</reference>
<gene>
    <name evidence="1" type="ORF">A4H97_16510</name>
</gene>
<evidence type="ECO:0000313" key="1">
    <source>
        <dbReference type="EMBL" id="OQP39823.1"/>
    </source>
</evidence>
<dbReference type="Proteomes" id="UP000192610">
    <property type="component" value="Unassembled WGS sequence"/>
</dbReference>
<evidence type="ECO:0008006" key="3">
    <source>
        <dbReference type="Google" id="ProtNLM"/>
    </source>
</evidence>
<evidence type="ECO:0000313" key="2">
    <source>
        <dbReference type="Proteomes" id="UP000192610"/>
    </source>
</evidence>
<dbReference type="EMBL" id="LVXG01000078">
    <property type="protein sequence ID" value="OQP39823.1"/>
    <property type="molecule type" value="Genomic_DNA"/>
</dbReference>
<sequence>MESLTKHIAALFNLSEENAGIFLSQLSRMELKTNEVFIAEGQVPDRVIKTGNWRAVQFGVKGWGLSYFLAHSGFFFNTML</sequence>
<keyword evidence="2" id="KW-1185">Reference proteome</keyword>
<proteinExistence type="predicted"/>
<accession>A0A1V9E115</accession>
<protein>
    <recommendedName>
        <fullName evidence="3">Cyclic nucleotide-binding domain-containing protein</fullName>
    </recommendedName>
</protein>
<dbReference type="RefSeq" id="WP_081204327.1">
    <property type="nucleotide sequence ID" value="NZ_FOCZ01000003.1"/>
</dbReference>